<dbReference type="Proteomes" id="UP001290861">
    <property type="component" value="Unassembled WGS sequence"/>
</dbReference>
<evidence type="ECO:0000256" key="5">
    <source>
        <dbReference type="ARBA" id="ARBA00022801"/>
    </source>
</evidence>
<comment type="caution">
    <text evidence="19">The sequence shown here is derived from an EMBL/GenBank/DDBJ whole genome shotgun (WGS) entry which is preliminary data.</text>
</comment>
<dbReference type="SUPFAM" id="SSF52980">
    <property type="entry name" value="Restriction endonuclease-like"/>
    <property type="match status" value="1"/>
</dbReference>
<evidence type="ECO:0000259" key="17">
    <source>
        <dbReference type="PROSITE" id="PS51198"/>
    </source>
</evidence>
<evidence type="ECO:0000256" key="1">
    <source>
        <dbReference type="ARBA" id="ARBA00009922"/>
    </source>
</evidence>
<dbReference type="PROSITE" id="PS51217">
    <property type="entry name" value="UVRD_HELICASE_CTER"/>
    <property type="match status" value="1"/>
</dbReference>
<keyword evidence="10" id="KW-0234">DNA repair</keyword>
<dbReference type="Gene3D" id="3.40.50.300">
    <property type="entry name" value="P-loop containing nucleotide triphosphate hydrolases"/>
    <property type="match status" value="4"/>
</dbReference>
<dbReference type="PANTHER" id="PTHR11070">
    <property type="entry name" value="UVRD / RECB / PCRA DNA HELICASE FAMILY MEMBER"/>
    <property type="match status" value="1"/>
</dbReference>
<keyword evidence="2" id="KW-0540">Nuclease</keyword>
<dbReference type="InterPro" id="IPR027417">
    <property type="entry name" value="P-loop_NTPase"/>
</dbReference>
<evidence type="ECO:0000256" key="11">
    <source>
        <dbReference type="ARBA" id="ARBA00023235"/>
    </source>
</evidence>
<keyword evidence="7" id="KW-0269">Exonuclease</keyword>
<evidence type="ECO:0000256" key="9">
    <source>
        <dbReference type="ARBA" id="ARBA00023125"/>
    </source>
</evidence>
<evidence type="ECO:0000256" key="2">
    <source>
        <dbReference type="ARBA" id="ARBA00022722"/>
    </source>
</evidence>
<dbReference type="PROSITE" id="PS51198">
    <property type="entry name" value="UVRD_HELICASE_ATP_BIND"/>
    <property type="match status" value="1"/>
</dbReference>
<dbReference type="SUPFAM" id="SSF52540">
    <property type="entry name" value="P-loop containing nucleoside triphosphate hydrolases"/>
    <property type="match status" value="1"/>
</dbReference>
<dbReference type="RefSeq" id="WP_322609378.1">
    <property type="nucleotide sequence ID" value="NZ_JARVCO010000012.1"/>
</dbReference>
<keyword evidence="5 16" id="KW-0378">Hydrolase</keyword>
<comment type="catalytic activity">
    <reaction evidence="12">
        <text>Couples ATP hydrolysis with the unwinding of duplex DNA by translocating in the 3'-5' direction.</text>
        <dbReference type="EC" id="5.6.2.4"/>
    </reaction>
</comment>
<dbReference type="Pfam" id="PF00580">
    <property type="entry name" value="UvrD-helicase"/>
    <property type="match status" value="1"/>
</dbReference>
<dbReference type="InterPro" id="IPR011604">
    <property type="entry name" value="PDDEXK-like_dom_sf"/>
</dbReference>
<dbReference type="InterPro" id="IPR014016">
    <property type="entry name" value="UvrD-like_ATP-bd"/>
</dbReference>
<evidence type="ECO:0000256" key="3">
    <source>
        <dbReference type="ARBA" id="ARBA00022741"/>
    </source>
</evidence>
<evidence type="ECO:0000313" key="20">
    <source>
        <dbReference type="Proteomes" id="UP001290861"/>
    </source>
</evidence>
<dbReference type="InterPro" id="IPR011335">
    <property type="entry name" value="Restrct_endonuc-II-like"/>
</dbReference>
<gene>
    <name evidence="19" type="ORF">P9H32_13230</name>
</gene>
<dbReference type="InterPro" id="IPR014017">
    <property type="entry name" value="DNA_helicase_UvrD-like_C"/>
</dbReference>
<comment type="similarity">
    <text evidence="1">Belongs to the helicase family. UvrD subfamily.</text>
</comment>
<keyword evidence="9" id="KW-0238">DNA-binding</keyword>
<name>A0ABU5MZF3_9BACT</name>
<dbReference type="EMBL" id="JARVCO010000012">
    <property type="protein sequence ID" value="MDZ8119588.1"/>
    <property type="molecule type" value="Genomic_DNA"/>
</dbReference>
<reference evidence="19 20" key="1">
    <citation type="journal article" date="2024" name="Appl. Environ. Microbiol.">
        <title>Pontiella agarivorans sp. nov., a novel marine anaerobic bacterium capable of degrading macroalgal polysaccharides and fixing nitrogen.</title>
        <authorList>
            <person name="Liu N."/>
            <person name="Kivenson V."/>
            <person name="Peng X."/>
            <person name="Cui Z."/>
            <person name="Lankiewicz T.S."/>
            <person name="Gosselin K.M."/>
            <person name="English C.J."/>
            <person name="Blair E.M."/>
            <person name="O'Malley M.A."/>
            <person name="Valentine D.L."/>
        </authorList>
    </citation>
    <scope>NUCLEOTIDE SEQUENCE [LARGE SCALE GENOMIC DNA]</scope>
    <source>
        <strain evidence="19 20">NLcol2</strain>
    </source>
</reference>
<keyword evidence="8 16" id="KW-0067">ATP-binding</keyword>
<dbReference type="Gene3D" id="1.10.10.160">
    <property type="match status" value="1"/>
</dbReference>
<evidence type="ECO:0000313" key="19">
    <source>
        <dbReference type="EMBL" id="MDZ8119588.1"/>
    </source>
</evidence>
<keyword evidence="11" id="KW-0413">Isomerase</keyword>
<dbReference type="InterPro" id="IPR038726">
    <property type="entry name" value="PDDEXK_AddAB-type"/>
</dbReference>
<dbReference type="Gene3D" id="1.10.486.10">
    <property type="entry name" value="PCRA, domain 4"/>
    <property type="match status" value="1"/>
</dbReference>
<feature type="domain" description="UvrD-like helicase ATP-binding" evidence="17">
    <location>
        <begin position="1"/>
        <end position="400"/>
    </location>
</feature>
<dbReference type="PANTHER" id="PTHR11070:SF2">
    <property type="entry name" value="ATP-DEPENDENT DNA HELICASE SRS2"/>
    <property type="match status" value="1"/>
</dbReference>
<protein>
    <recommendedName>
        <fullName evidence="13">DNA 3'-5' helicase</fullName>
        <ecNumber evidence="13">5.6.2.4</ecNumber>
    </recommendedName>
    <alternativeName>
        <fullName evidence="14">DNA 3'-5' helicase II</fullName>
    </alternativeName>
</protein>
<organism evidence="19 20">
    <name type="scientific">Pontiella agarivorans</name>
    <dbReference type="NCBI Taxonomy" id="3038953"/>
    <lineage>
        <taxon>Bacteria</taxon>
        <taxon>Pseudomonadati</taxon>
        <taxon>Kiritimatiellota</taxon>
        <taxon>Kiritimatiellia</taxon>
        <taxon>Kiritimatiellales</taxon>
        <taxon>Pontiellaceae</taxon>
        <taxon>Pontiella</taxon>
    </lineage>
</organism>
<evidence type="ECO:0000256" key="4">
    <source>
        <dbReference type="ARBA" id="ARBA00022763"/>
    </source>
</evidence>
<dbReference type="EC" id="5.6.2.4" evidence="13"/>
<evidence type="ECO:0000256" key="13">
    <source>
        <dbReference type="ARBA" id="ARBA00034808"/>
    </source>
</evidence>
<keyword evidence="4" id="KW-0227">DNA damage</keyword>
<evidence type="ECO:0000256" key="14">
    <source>
        <dbReference type="ARBA" id="ARBA00034923"/>
    </source>
</evidence>
<keyword evidence="20" id="KW-1185">Reference proteome</keyword>
<evidence type="ECO:0000259" key="18">
    <source>
        <dbReference type="PROSITE" id="PS51217"/>
    </source>
</evidence>
<evidence type="ECO:0000256" key="8">
    <source>
        <dbReference type="ARBA" id="ARBA00022840"/>
    </source>
</evidence>
<comment type="catalytic activity">
    <reaction evidence="15">
        <text>ATP + H2O = ADP + phosphate + H(+)</text>
        <dbReference type="Rhea" id="RHEA:13065"/>
        <dbReference type="ChEBI" id="CHEBI:15377"/>
        <dbReference type="ChEBI" id="CHEBI:15378"/>
        <dbReference type="ChEBI" id="CHEBI:30616"/>
        <dbReference type="ChEBI" id="CHEBI:43474"/>
        <dbReference type="ChEBI" id="CHEBI:456216"/>
        <dbReference type="EC" id="5.6.2.4"/>
    </reaction>
</comment>
<dbReference type="InterPro" id="IPR013986">
    <property type="entry name" value="DExx_box_DNA_helicase_dom_sf"/>
</dbReference>
<evidence type="ECO:0000256" key="7">
    <source>
        <dbReference type="ARBA" id="ARBA00022839"/>
    </source>
</evidence>
<accession>A0ABU5MZF3</accession>
<proteinExistence type="inferred from homology"/>
<keyword evidence="6 16" id="KW-0347">Helicase</keyword>
<dbReference type="Pfam" id="PF13361">
    <property type="entry name" value="UvrD_C"/>
    <property type="match status" value="1"/>
</dbReference>
<evidence type="ECO:0000256" key="16">
    <source>
        <dbReference type="PROSITE-ProRule" id="PRU00560"/>
    </source>
</evidence>
<keyword evidence="3 16" id="KW-0547">Nucleotide-binding</keyword>
<dbReference type="InterPro" id="IPR000212">
    <property type="entry name" value="DNA_helicase_UvrD/REP"/>
</dbReference>
<evidence type="ECO:0000256" key="12">
    <source>
        <dbReference type="ARBA" id="ARBA00034617"/>
    </source>
</evidence>
<evidence type="ECO:0000256" key="6">
    <source>
        <dbReference type="ARBA" id="ARBA00022806"/>
    </source>
</evidence>
<evidence type="ECO:0000256" key="15">
    <source>
        <dbReference type="ARBA" id="ARBA00048988"/>
    </source>
</evidence>
<sequence length="1038" mass="115206">MNIVYNASAGTGKTYQVTGLYEKLVLEEDIDPRKILLMTFTENAAAELRMRVAHRFQKARRTAELDDDFDTAERAITALNHLPSAPIGTIHSFCTKLLREHALDAGLSPAFSVLQGDEHKELLNRICREELLQKLETDPDFRDFCSGMHIIGTGGFGSSITESIPKLFEAADSAGITLDHAVNLLPSPQPLPSLADFSSILERMKELPKLTAKAQPVFQALETLIPTVGNPEELIEQLCGLSLGKFGAGKGQKPISDDFFELLENGINTLGYTRRFPAAKAYAEYAQTVYRKFKQAKHEMDAVDFADQLHMAATLLKSGKAKPEFRYVIVDEVQDTSRIQCELIQSLWNEETYLVICGDKKQSIYTWRGADPQVMPDLEKAILSRKNHALENLQISYRSKAPIIDCVNALFSTVYASEDYAEGDQLKTNDAFKTAGEKPCVEFLHYDGDDEAPRSDKTAQEMEAVAHRIQLLVSGSNDWKPNFRYSDGFQPSENHNTYRYSDILILLRRTTNQSALEQALQHAGIPYTLGGKGRGLFSRQETKDVSLFLTAITNPDDALSLIGFLRSPWIGLSDEQIARLAWNKDGFSIDELKASYDEETDVIDRYAALTGTHLTSELVRMLIEETGYDALLAGLPRGEQRLANLRKILDWLRETERGARTTPAMVARKLAEMIAEPPQVPEAALLDPAQNAVTIMTVHGSKGLTKRVVMIPDCSFSDNGDKGFIRIHENALELRLTNPDKTKAESPGFAKASAAAKAVRQHEDKNLFYVAMTRARDLVITSATVGRSPAGWLKYLDPMIGNQIPAIAYTELAEAVGRTPISPGNIPTEAELQAALDQLPAAPEKPNLERIPATRYAKERDELENDEIYSPSPPFPLSPLTGKDAAALGSLGHAVLEHLALNTWQGDVSEWLEKLKNDFGVSKTDAADLAERIEEVRRQMISATEGMKRLRPELPFVLHHDGKLIDGTIDLLCETHTGYAVFDYKFTNAPDEHIKDTYRGQMKLYALAADRFYPEATGTSIHLVVVSGTGTRLIPLEI</sequence>
<feature type="domain" description="UvrD-like helicase C-terminal" evidence="18">
    <location>
        <begin position="408"/>
        <end position="703"/>
    </location>
</feature>
<dbReference type="Gene3D" id="3.90.320.10">
    <property type="match status" value="1"/>
</dbReference>
<dbReference type="Pfam" id="PF12705">
    <property type="entry name" value="PDDEXK_1"/>
    <property type="match status" value="1"/>
</dbReference>
<evidence type="ECO:0000256" key="10">
    <source>
        <dbReference type="ARBA" id="ARBA00023204"/>
    </source>
</evidence>
<feature type="binding site" evidence="16">
    <location>
        <begin position="7"/>
        <end position="14"/>
    </location>
    <ligand>
        <name>ATP</name>
        <dbReference type="ChEBI" id="CHEBI:30616"/>
    </ligand>
</feature>